<organism evidence="4 5">
    <name type="scientific">Thelonectria olida</name>
    <dbReference type="NCBI Taxonomy" id="1576542"/>
    <lineage>
        <taxon>Eukaryota</taxon>
        <taxon>Fungi</taxon>
        <taxon>Dikarya</taxon>
        <taxon>Ascomycota</taxon>
        <taxon>Pezizomycotina</taxon>
        <taxon>Sordariomycetes</taxon>
        <taxon>Hypocreomycetidae</taxon>
        <taxon>Hypocreales</taxon>
        <taxon>Nectriaceae</taxon>
        <taxon>Thelonectria</taxon>
    </lineage>
</organism>
<feature type="compositionally biased region" description="Gly residues" evidence="2">
    <location>
        <begin position="83"/>
        <end position="99"/>
    </location>
</feature>
<dbReference type="InterPro" id="IPR001878">
    <property type="entry name" value="Znf_CCHC"/>
</dbReference>
<dbReference type="OrthoDB" id="8026949at2759"/>
<evidence type="ECO:0000259" key="3">
    <source>
        <dbReference type="PROSITE" id="PS50158"/>
    </source>
</evidence>
<keyword evidence="5" id="KW-1185">Reference proteome</keyword>
<dbReference type="Proteomes" id="UP000777438">
    <property type="component" value="Unassembled WGS sequence"/>
</dbReference>
<evidence type="ECO:0000313" key="4">
    <source>
        <dbReference type="EMBL" id="KAH6899856.1"/>
    </source>
</evidence>
<dbReference type="SUPFAM" id="SSF57756">
    <property type="entry name" value="Retrovirus zinc finger-like domains"/>
    <property type="match status" value="1"/>
</dbReference>
<keyword evidence="1" id="KW-0862">Zinc</keyword>
<dbReference type="Pfam" id="PF00098">
    <property type="entry name" value="zf-CCHC"/>
    <property type="match status" value="1"/>
</dbReference>
<evidence type="ECO:0000256" key="2">
    <source>
        <dbReference type="SAM" id="MobiDB-lite"/>
    </source>
</evidence>
<proteinExistence type="predicted"/>
<gene>
    <name evidence="4" type="ORF">B0T10DRAFT_9336</name>
</gene>
<protein>
    <recommendedName>
        <fullName evidence="3">CCHC-type domain-containing protein</fullName>
    </recommendedName>
</protein>
<dbReference type="PROSITE" id="PS50158">
    <property type="entry name" value="ZF_CCHC"/>
    <property type="match status" value="1"/>
</dbReference>
<evidence type="ECO:0000256" key="1">
    <source>
        <dbReference type="PROSITE-ProRule" id="PRU00047"/>
    </source>
</evidence>
<dbReference type="EMBL" id="JAGPYM010000001">
    <property type="protein sequence ID" value="KAH6899856.1"/>
    <property type="molecule type" value="Genomic_DNA"/>
</dbReference>
<feature type="domain" description="CCHC-type" evidence="3">
    <location>
        <begin position="16"/>
        <end position="31"/>
    </location>
</feature>
<dbReference type="GO" id="GO:0008270">
    <property type="term" value="F:zinc ion binding"/>
    <property type="evidence" value="ECO:0007669"/>
    <property type="project" value="UniProtKB-KW"/>
</dbReference>
<reference evidence="4 5" key="1">
    <citation type="journal article" date="2021" name="Nat. Commun.">
        <title>Genetic determinants of endophytism in the Arabidopsis root mycobiome.</title>
        <authorList>
            <person name="Mesny F."/>
            <person name="Miyauchi S."/>
            <person name="Thiergart T."/>
            <person name="Pickel B."/>
            <person name="Atanasova L."/>
            <person name="Karlsson M."/>
            <person name="Huettel B."/>
            <person name="Barry K.W."/>
            <person name="Haridas S."/>
            <person name="Chen C."/>
            <person name="Bauer D."/>
            <person name="Andreopoulos W."/>
            <person name="Pangilinan J."/>
            <person name="LaButti K."/>
            <person name="Riley R."/>
            <person name="Lipzen A."/>
            <person name="Clum A."/>
            <person name="Drula E."/>
            <person name="Henrissat B."/>
            <person name="Kohler A."/>
            <person name="Grigoriev I.V."/>
            <person name="Martin F.M."/>
            <person name="Hacquard S."/>
        </authorList>
    </citation>
    <scope>NUCLEOTIDE SEQUENCE [LARGE SCALE GENOMIC DNA]</scope>
    <source>
        <strain evidence="4 5">MPI-CAGE-CH-0241</strain>
    </source>
</reference>
<sequence>MAKECDQPRNMEAVTCRNCEKTGHFSRDCPEPKDCKLLRSILLEARTNVTAGSKVQCSNCQEFGHTKVRCKLPSVESDNFDDGGFGASTGDGFVTGGNADGDANWSAGGGGGGGGGDSGGW</sequence>
<comment type="caution">
    <text evidence="4">The sequence shown here is derived from an EMBL/GenBank/DDBJ whole genome shotgun (WGS) entry which is preliminary data.</text>
</comment>
<dbReference type="Gene3D" id="4.10.60.10">
    <property type="entry name" value="Zinc finger, CCHC-type"/>
    <property type="match status" value="1"/>
</dbReference>
<evidence type="ECO:0000313" key="5">
    <source>
        <dbReference type="Proteomes" id="UP000777438"/>
    </source>
</evidence>
<keyword evidence="1" id="KW-0479">Metal-binding</keyword>
<dbReference type="InterPro" id="IPR036875">
    <property type="entry name" value="Znf_CCHC_sf"/>
</dbReference>
<dbReference type="SMART" id="SM00343">
    <property type="entry name" value="ZnF_C2HC"/>
    <property type="match status" value="2"/>
</dbReference>
<name>A0A9P8WK07_9HYPO</name>
<dbReference type="GO" id="GO:0003676">
    <property type="term" value="F:nucleic acid binding"/>
    <property type="evidence" value="ECO:0007669"/>
    <property type="project" value="InterPro"/>
</dbReference>
<accession>A0A9P8WK07</accession>
<dbReference type="AlphaFoldDB" id="A0A9P8WK07"/>
<feature type="region of interest" description="Disordered" evidence="2">
    <location>
        <begin position="81"/>
        <end position="121"/>
    </location>
</feature>
<feature type="compositionally biased region" description="Gly residues" evidence="2">
    <location>
        <begin position="107"/>
        <end position="121"/>
    </location>
</feature>
<keyword evidence="1" id="KW-0863">Zinc-finger</keyword>